<protein>
    <submittedName>
        <fullName evidence="3">Retrovirus-related Pol polyprotein from transposon TNT 1-94</fullName>
    </submittedName>
</protein>
<organism evidence="3 4">
    <name type="scientific">Trifolium medium</name>
    <dbReference type="NCBI Taxonomy" id="97028"/>
    <lineage>
        <taxon>Eukaryota</taxon>
        <taxon>Viridiplantae</taxon>
        <taxon>Streptophyta</taxon>
        <taxon>Embryophyta</taxon>
        <taxon>Tracheophyta</taxon>
        <taxon>Spermatophyta</taxon>
        <taxon>Magnoliopsida</taxon>
        <taxon>eudicotyledons</taxon>
        <taxon>Gunneridae</taxon>
        <taxon>Pentapetalae</taxon>
        <taxon>rosids</taxon>
        <taxon>fabids</taxon>
        <taxon>Fabales</taxon>
        <taxon>Fabaceae</taxon>
        <taxon>Papilionoideae</taxon>
        <taxon>50 kb inversion clade</taxon>
        <taxon>NPAAA clade</taxon>
        <taxon>Hologalegina</taxon>
        <taxon>IRL clade</taxon>
        <taxon>Trifolieae</taxon>
        <taxon>Trifolium</taxon>
    </lineage>
</organism>
<keyword evidence="1" id="KW-0863">Zinc-finger</keyword>
<keyword evidence="4" id="KW-1185">Reference proteome</keyword>
<keyword evidence="1" id="KW-0862">Zinc</keyword>
<dbReference type="Pfam" id="PF22936">
    <property type="entry name" value="Pol_BBD"/>
    <property type="match status" value="1"/>
</dbReference>
<name>A0A392PB33_9FABA</name>
<dbReference type="PANTHER" id="PTHR35317">
    <property type="entry name" value="OS04G0629600 PROTEIN"/>
    <property type="match status" value="1"/>
</dbReference>
<dbReference type="GO" id="GO:0003676">
    <property type="term" value="F:nucleic acid binding"/>
    <property type="evidence" value="ECO:0007669"/>
    <property type="project" value="InterPro"/>
</dbReference>
<dbReference type="InterPro" id="IPR054722">
    <property type="entry name" value="PolX-like_BBD"/>
</dbReference>
<reference evidence="3 4" key="1">
    <citation type="journal article" date="2018" name="Front. Plant Sci.">
        <title>Red Clover (Trifolium pratense) and Zigzag Clover (T. medium) - A Picture of Genomic Similarities and Differences.</title>
        <authorList>
            <person name="Dluhosova J."/>
            <person name="Istvanek J."/>
            <person name="Nedelnik J."/>
            <person name="Repkova J."/>
        </authorList>
    </citation>
    <scope>NUCLEOTIDE SEQUENCE [LARGE SCALE GENOMIC DNA]</scope>
    <source>
        <strain evidence="4">cv. 10/8</strain>
        <tissue evidence="3">Leaf</tissue>
    </source>
</reference>
<dbReference type="SMART" id="SM00343">
    <property type="entry name" value="ZnF_C2HC"/>
    <property type="match status" value="1"/>
</dbReference>
<dbReference type="Pfam" id="PF14223">
    <property type="entry name" value="Retrotran_gag_2"/>
    <property type="match status" value="1"/>
</dbReference>
<keyword evidence="1" id="KW-0479">Metal-binding</keyword>
<dbReference type="SUPFAM" id="SSF57756">
    <property type="entry name" value="Retrovirus zinc finger-like domains"/>
    <property type="match status" value="1"/>
</dbReference>
<evidence type="ECO:0000313" key="3">
    <source>
        <dbReference type="EMBL" id="MCI08962.1"/>
    </source>
</evidence>
<dbReference type="InterPro" id="IPR001878">
    <property type="entry name" value="Znf_CCHC"/>
</dbReference>
<dbReference type="EMBL" id="LXQA010070905">
    <property type="protein sequence ID" value="MCI08962.1"/>
    <property type="molecule type" value="Genomic_DNA"/>
</dbReference>
<accession>A0A392PB33</accession>
<dbReference type="PROSITE" id="PS50158">
    <property type="entry name" value="ZF_CCHC"/>
    <property type="match status" value="1"/>
</dbReference>
<feature type="domain" description="CCHC-type" evidence="2">
    <location>
        <begin position="148"/>
        <end position="163"/>
    </location>
</feature>
<dbReference type="Gene3D" id="4.10.60.10">
    <property type="entry name" value="Zinc finger, CCHC-type"/>
    <property type="match status" value="1"/>
</dbReference>
<comment type="caution">
    <text evidence="3">The sequence shown here is derived from an EMBL/GenBank/DDBJ whole genome shotgun (WGS) entry which is preliminary data.</text>
</comment>
<sequence length="235" mass="26883">MAKKFQGSTKVKRAQLQALRGEFEMLRMKEEESVNDFFGRVLATVNKMKIHGENMQESTVVEKILRSMTVKFNYVVCAIEESNNVETLSIDELQGSLLVHERKMKPIKEEDQALKVAYGDRNAGRGRGRGAKGGQGRGKRINKENIECYKCHKLGHFQYECPNGGDYANYADYDDSEEVLLMAFDKNPQESTKNKIWYLDSGCSNHMCGVKEWFHDLDMNFKETVRLGDNSQMSV</sequence>
<dbReference type="InterPro" id="IPR036875">
    <property type="entry name" value="Znf_CCHC_sf"/>
</dbReference>
<evidence type="ECO:0000256" key="1">
    <source>
        <dbReference type="PROSITE-ProRule" id="PRU00047"/>
    </source>
</evidence>
<feature type="non-terminal residue" evidence="3">
    <location>
        <position position="235"/>
    </location>
</feature>
<dbReference type="AlphaFoldDB" id="A0A392PB33"/>
<evidence type="ECO:0000259" key="2">
    <source>
        <dbReference type="PROSITE" id="PS50158"/>
    </source>
</evidence>
<evidence type="ECO:0000313" key="4">
    <source>
        <dbReference type="Proteomes" id="UP000265520"/>
    </source>
</evidence>
<proteinExistence type="predicted"/>
<dbReference type="PANTHER" id="PTHR35317:SF27">
    <property type="entry name" value="RETROVIRUS-RELATED POL POLYPROTEIN FROM TRANSPOSON TNT 1-94"/>
    <property type="match status" value="1"/>
</dbReference>
<dbReference type="Proteomes" id="UP000265520">
    <property type="component" value="Unassembled WGS sequence"/>
</dbReference>
<dbReference type="GO" id="GO:0008270">
    <property type="term" value="F:zinc ion binding"/>
    <property type="evidence" value="ECO:0007669"/>
    <property type="project" value="UniProtKB-KW"/>
</dbReference>